<dbReference type="RefSeq" id="WP_014803705.1">
    <property type="nucleotide sequence ID" value="NC_018020.1"/>
</dbReference>
<name>I4B7E3_TURPD</name>
<evidence type="ECO:0000256" key="1">
    <source>
        <dbReference type="ARBA" id="ARBA00010618"/>
    </source>
</evidence>
<comment type="function">
    <text evidence="5">One of two assembly initiator proteins, it binds directly to the 5'-end of the 23S rRNA, where it nucleates assembly of the 50S subunit.</text>
</comment>
<accession>I4B7E3</accession>
<dbReference type="HAMAP" id="MF_01326_B">
    <property type="entry name" value="Ribosomal_uL24_B"/>
    <property type="match status" value="1"/>
</dbReference>
<feature type="region of interest" description="Disordered" evidence="6">
    <location>
        <begin position="85"/>
        <end position="114"/>
    </location>
</feature>
<dbReference type="InterPro" id="IPR014722">
    <property type="entry name" value="Rib_uL2_dom2"/>
</dbReference>
<dbReference type="STRING" id="869212.Turpa_2560"/>
<evidence type="ECO:0000256" key="5">
    <source>
        <dbReference type="HAMAP-Rule" id="MF_01326"/>
    </source>
</evidence>
<dbReference type="SUPFAM" id="SSF50104">
    <property type="entry name" value="Translation proteins SH3-like domain"/>
    <property type="match status" value="1"/>
</dbReference>
<dbReference type="PANTHER" id="PTHR12903">
    <property type="entry name" value="MITOCHONDRIAL RIBOSOMAL PROTEIN L24"/>
    <property type="match status" value="1"/>
</dbReference>
<evidence type="ECO:0000256" key="3">
    <source>
        <dbReference type="ARBA" id="ARBA00023274"/>
    </source>
</evidence>
<comment type="subunit">
    <text evidence="5">Part of the 50S ribosomal subunit.</text>
</comment>
<dbReference type="AlphaFoldDB" id="I4B7E3"/>
<dbReference type="HOGENOM" id="CLU_093315_2_3_12"/>
<dbReference type="GO" id="GO:0003735">
    <property type="term" value="F:structural constituent of ribosome"/>
    <property type="evidence" value="ECO:0007669"/>
    <property type="project" value="InterPro"/>
</dbReference>
<keyword evidence="2 5" id="KW-0689">Ribosomal protein</keyword>
<dbReference type="InterPro" id="IPR003256">
    <property type="entry name" value="Ribosomal_uL24"/>
</dbReference>
<dbReference type="KEGG" id="tpx:Turpa_2560"/>
<evidence type="ECO:0000256" key="6">
    <source>
        <dbReference type="SAM" id="MobiDB-lite"/>
    </source>
</evidence>
<organism evidence="8 9">
    <name type="scientific">Turneriella parva (strain ATCC BAA-1111 / DSM 21527 / NCTC 11395 / H)</name>
    <name type="common">Leptospira parva</name>
    <dbReference type="NCBI Taxonomy" id="869212"/>
    <lineage>
        <taxon>Bacteria</taxon>
        <taxon>Pseudomonadati</taxon>
        <taxon>Spirochaetota</taxon>
        <taxon>Spirochaetia</taxon>
        <taxon>Leptospirales</taxon>
        <taxon>Leptospiraceae</taxon>
        <taxon>Turneriella</taxon>
    </lineage>
</organism>
<comment type="similarity">
    <text evidence="1 5">Belongs to the universal ribosomal protein uL24 family.</text>
</comment>
<dbReference type="NCBIfam" id="TIGR01079">
    <property type="entry name" value="rplX_bact"/>
    <property type="match status" value="1"/>
</dbReference>
<keyword evidence="9" id="KW-1185">Reference proteome</keyword>
<keyword evidence="5" id="KW-0694">RNA-binding</keyword>
<dbReference type="GO" id="GO:0019843">
    <property type="term" value="F:rRNA binding"/>
    <property type="evidence" value="ECO:0007669"/>
    <property type="project" value="UniProtKB-UniRule"/>
</dbReference>
<reference evidence="8 9" key="1">
    <citation type="submission" date="2012-06" db="EMBL/GenBank/DDBJ databases">
        <title>The complete chromosome of genome of Turneriella parva DSM 21527.</title>
        <authorList>
            <consortium name="US DOE Joint Genome Institute (JGI-PGF)"/>
            <person name="Lucas S."/>
            <person name="Han J."/>
            <person name="Lapidus A."/>
            <person name="Bruce D."/>
            <person name="Goodwin L."/>
            <person name="Pitluck S."/>
            <person name="Peters L."/>
            <person name="Kyrpides N."/>
            <person name="Mavromatis K."/>
            <person name="Ivanova N."/>
            <person name="Mikhailova N."/>
            <person name="Chertkov O."/>
            <person name="Detter J.C."/>
            <person name="Tapia R."/>
            <person name="Han C."/>
            <person name="Land M."/>
            <person name="Hauser L."/>
            <person name="Markowitz V."/>
            <person name="Cheng J.-F."/>
            <person name="Hugenholtz P."/>
            <person name="Woyke T."/>
            <person name="Wu D."/>
            <person name="Gronow S."/>
            <person name="Wellnitz S."/>
            <person name="Brambilla E."/>
            <person name="Klenk H.-P."/>
            <person name="Eisen J.A."/>
        </authorList>
    </citation>
    <scope>NUCLEOTIDE SEQUENCE [LARGE SCALE GENOMIC DNA]</scope>
    <source>
        <strain evidence="9">ATCC BAA-1111 / DSM 21527 / NCTC 11395 / H</strain>
    </source>
</reference>
<evidence type="ECO:0000313" key="8">
    <source>
        <dbReference type="EMBL" id="AFM13200.1"/>
    </source>
</evidence>
<dbReference type="SMART" id="SM00739">
    <property type="entry name" value="KOW"/>
    <property type="match status" value="1"/>
</dbReference>
<dbReference type="InterPro" id="IPR005824">
    <property type="entry name" value="KOW"/>
</dbReference>
<evidence type="ECO:0000256" key="4">
    <source>
        <dbReference type="ARBA" id="ARBA00035206"/>
    </source>
</evidence>
<dbReference type="GO" id="GO:0006412">
    <property type="term" value="P:translation"/>
    <property type="evidence" value="ECO:0007669"/>
    <property type="project" value="UniProtKB-UniRule"/>
</dbReference>
<feature type="domain" description="KOW" evidence="7">
    <location>
        <begin position="11"/>
        <end position="38"/>
    </location>
</feature>
<keyword evidence="3 5" id="KW-0687">Ribonucleoprotein</keyword>
<dbReference type="GO" id="GO:1990904">
    <property type="term" value="C:ribonucleoprotein complex"/>
    <property type="evidence" value="ECO:0007669"/>
    <property type="project" value="UniProtKB-KW"/>
</dbReference>
<dbReference type="GO" id="GO:0005840">
    <property type="term" value="C:ribosome"/>
    <property type="evidence" value="ECO:0007669"/>
    <property type="project" value="UniProtKB-KW"/>
</dbReference>
<evidence type="ECO:0000313" key="9">
    <source>
        <dbReference type="Proteomes" id="UP000006048"/>
    </source>
</evidence>
<sequence>MKSAAEKVKTRLKVKDEVIVIAGKNKKSRGEVLRIDREKKQVVVKGVNLRKRFARPTQENPKGGIVEIEMPIALSNVQYYDSKEKKPSRIAYGPDKSGAKTRLSTASGRKRTLD</sequence>
<dbReference type="EMBL" id="CP002959">
    <property type="protein sequence ID" value="AFM13200.1"/>
    <property type="molecule type" value="Genomic_DNA"/>
</dbReference>
<dbReference type="InterPro" id="IPR057264">
    <property type="entry name" value="Ribosomal_uL24_C"/>
</dbReference>
<dbReference type="Pfam" id="PF17136">
    <property type="entry name" value="ribosomal_L24"/>
    <property type="match status" value="1"/>
</dbReference>
<keyword evidence="5" id="KW-0699">rRNA-binding</keyword>
<dbReference type="CDD" id="cd06089">
    <property type="entry name" value="KOW_RPL26"/>
    <property type="match status" value="1"/>
</dbReference>
<protein>
    <recommendedName>
        <fullName evidence="4 5">Large ribosomal subunit protein uL24</fullName>
    </recommendedName>
</protein>
<dbReference type="OrthoDB" id="9807419at2"/>
<comment type="function">
    <text evidence="5">One of the proteins that surrounds the polypeptide exit tunnel on the outside of the subunit.</text>
</comment>
<dbReference type="InterPro" id="IPR041988">
    <property type="entry name" value="Ribosomal_uL24_KOW"/>
</dbReference>
<gene>
    <name evidence="5" type="primary">rplX</name>
    <name evidence="8" type="ordered locus">Turpa_2560</name>
</gene>
<proteinExistence type="inferred from homology"/>
<dbReference type="Gene3D" id="2.30.30.30">
    <property type="match status" value="1"/>
</dbReference>
<dbReference type="InterPro" id="IPR008991">
    <property type="entry name" value="Translation_prot_SH3-like_sf"/>
</dbReference>
<evidence type="ECO:0000259" key="7">
    <source>
        <dbReference type="SMART" id="SM00739"/>
    </source>
</evidence>
<evidence type="ECO:0000256" key="2">
    <source>
        <dbReference type="ARBA" id="ARBA00022980"/>
    </source>
</evidence>
<dbReference type="Proteomes" id="UP000006048">
    <property type="component" value="Chromosome"/>
</dbReference>